<reference evidence="2 3" key="1">
    <citation type="submission" date="2017-10" db="EMBL/GenBank/DDBJ databases">
        <title>Comparative genomics in systemic dimorphic fungi from Ajellomycetaceae.</title>
        <authorList>
            <person name="Munoz J.F."/>
            <person name="Mcewen J.G."/>
            <person name="Clay O.K."/>
            <person name="Cuomo C.A."/>
        </authorList>
    </citation>
    <scope>NUCLEOTIDE SEQUENCE [LARGE SCALE GENOMIC DNA]</scope>
    <source>
        <strain evidence="2 3">UAMH7299</strain>
    </source>
</reference>
<organism evidence="2 3">
    <name type="scientific">Polytolypa hystricis (strain UAMH7299)</name>
    <dbReference type="NCBI Taxonomy" id="1447883"/>
    <lineage>
        <taxon>Eukaryota</taxon>
        <taxon>Fungi</taxon>
        <taxon>Dikarya</taxon>
        <taxon>Ascomycota</taxon>
        <taxon>Pezizomycotina</taxon>
        <taxon>Eurotiomycetes</taxon>
        <taxon>Eurotiomycetidae</taxon>
        <taxon>Onygenales</taxon>
        <taxon>Onygenales incertae sedis</taxon>
        <taxon>Polytolypa</taxon>
    </lineage>
</organism>
<dbReference type="STRING" id="1447883.A0A2B7Z111"/>
<evidence type="ECO:0000313" key="3">
    <source>
        <dbReference type="Proteomes" id="UP000224634"/>
    </source>
</evidence>
<dbReference type="AlphaFoldDB" id="A0A2B7Z111"/>
<protein>
    <submittedName>
        <fullName evidence="2">Uncharacterized protein</fullName>
    </submittedName>
</protein>
<dbReference type="OrthoDB" id="5430299at2759"/>
<proteinExistence type="predicted"/>
<accession>A0A2B7Z111</accession>
<dbReference type="EMBL" id="PDNA01000005">
    <property type="protein sequence ID" value="PGH27616.1"/>
    <property type="molecule type" value="Genomic_DNA"/>
</dbReference>
<evidence type="ECO:0000256" key="1">
    <source>
        <dbReference type="SAM" id="MobiDB-lite"/>
    </source>
</evidence>
<keyword evidence="3" id="KW-1185">Reference proteome</keyword>
<comment type="caution">
    <text evidence="2">The sequence shown here is derived from an EMBL/GenBank/DDBJ whole genome shotgun (WGS) entry which is preliminary data.</text>
</comment>
<dbReference type="Proteomes" id="UP000224634">
    <property type="component" value="Unassembled WGS sequence"/>
</dbReference>
<name>A0A2B7Z111_POLH7</name>
<gene>
    <name evidence="2" type="ORF">AJ80_00629</name>
</gene>
<evidence type="ECO:0000313" key="2">
    <source>
        <dbReference type="EMBL" id="PGH27616.1"/>
    </source>
</evidence>
<feature type="region of interest" description="Disordered" evidence="1">
    <location>
        <begin position="145"/>
        <end position="175"/>
    </location>
</feature>
<sequence>MPSEQDFTTLSESVRGVWGHGRLDTITKRFPNHKDRSQYFGWLDKKLTEQLKRTNTPVPRKQLIEMINNVNYADKRQSDELAGAMSHSQWAASIAVGRSKTQLYRFVAGAYELRPDDLSPITDSQLAPEHILGINCSNVHPRGCPMSTREAAEAAVSEEPTQSGESDDDGDDDVARPEFTFQQLGRLEFTSAEDVLGGGDPPIAFWVDSGFALVERFNDIGQGCGLYIIYDFYPTAIDGEREAKYSGENWGQWPGCPIKQPFSVARIADSIKELHFGYELKFTDIAYHPVELVRVVRSPTSTITRSTVE</sequence>